<dbReference type="Pfam" id="PF17390">
    <property type="entry name" value="Bac_rhamnosid_C"/>
    <property type="match status" value="1"/>
</dbReference>
<evidence type="ECO:0000256" key="2">
    <source>
        <dbReference type="ARBA" id="ARBA00012652"/>
    </source>
</evidence>
<dbReference type="SUPFAM" id="SSF48208">
    <property type="entry name" value="Six-hairpin glycosidases"/>
    <property type="match status" value="1"/>
</dbReference>
<sequence length="1185" mass="134962">MTTKRTPIQYLVGTILFLLAGHLAAQQTERPNIIFILTDDQRYDAIGYVGNPLATTPEMDRLAEQGTYFSQAAVTTPICAASRASILSGLYERTHRFNFQTGNIREEYMVDAYPAVLRRAGYRTGFYGKYGIRYDGEERMFDEYDTYDRNHAYDDRRGYYYKTLDGDTVHLTRYTGQQALDFVDRNADTDQPFCLSLSFSAPHAHDSAEDQYFWQEETDGLLRNGDVPAPALADQSYFDALPQSVRDGFNRLRWTWRYDTPEKYQHSVKGYYRMIAGIDLEIGKLRKKLAEKGLDKNTVIIVMGDNGYFLGERQLAGKWLMYDNSVRVPLIVYDPRVPQHHDSEALALNIDVPATIIDLAGLAEPATYQGKSLLPIVAGATNDGLRDTILIEHLWEFDEIPPSEGVRTKDWKYFRYLNDKRDEELYHLADDPAETKNLAKEAEYRKKLLEFRRKCDELIERYGDDYSAPPTGLSVEYLRQPEGLPLRDPRPEFAWEVPEGSALQGAYQILVAGSREMIDNNVGDVWDSRRVATNTSVGVEYDGPELEPGKTYFWKVRIWDDVNRLTAYSAAQQFAGPAGEKGMGYLTTENRYQIARVEPVEMRPTDNGLFIDFGKDAFANMEVSYTARRPHTLTVRVGELLRDDGTIDPEPGGTIRYQEVELPVKKGTHTYILPLVPDERNTKDMAVQLPDSFPVLLPFRYAEIEGVKGEGLRGEGLRGEGLRGVTQLVYHGYWEDDQSSFSSSDTILNQVWDLCKYTIRATTFAGLYVDGDRERIPYEADAYLNQLSHYTTDREYAIARRTIEYFMEHPTWPTEWQQHVALMFHADYMYTGNTELIERYYDELKYKTLIGLLGEDHLISSTRITPEYMRKLGFGDRDETLRDIVDWPPAQKDTGWKLATAEGERDGFVFMPNNTVINALFYRNLKIMAEFAGAINKHEEQVEFEVLAMQALRAVNEKLFDKERGIYVDGEGTDHASVHANMFPLAFGMVPEPYVQSVGEYIKSRGMAASVYGAQYLMEALYKAGMADYALELLTSTSDRSWYNMIRSGSTMTMEAWDVKYKPNLDLNHAWGAVPANIIPRQMWGIQPGTPGYGIASIHPQMGSLKESSITVPTLRGKIEGVYENLNPRAQNYTITLPANMVAEFSLDLQENQALTLNGKAVNPAFPTLRLEPGENRIEVRINSF</sequence>
<dbReference type="InterPro" id="IPR017850">
    <property type="entry name" value="Alkaline_phosphatase_core_sf"/>
</dbReference>
<feature type="domain" description="Sulfatase N-terminal" evidence="5">
    <location>
        <begin position="31"/>
        <end position="361"/>
    </location>
</feature>
<dbReference type="InterPro" id="IPR016007">
    <property type="entry name" value="Alpha_rhamnosid"/>
</dbReference>
<dbReference type="AlphaFoldDB" id="A0A840E6K1"/>
<dbReference type="InterPro" id="IPR008928">
    <property type="entry name" value="6-hairpin_glycosidase_sf"/>
</dbReference>
<dbReference type="CDD" id="cd16031">
    <property type="entry name" value="G6S_like"/>
    <property type="match status" value="1"/>
</dbReference>
<feature type="domain" description="Alpha-L-rhamnosidase C-terminal" evidence="7">
    <location>
        <begin position="1085"/>
        <end position="1154"/>
    </location>
</feature>
<dbReference type="PANTHER" id="PTHR33307:SF6">
    <property type="entry name" value="ALPHA-RHAMNOSIDASE (EUROFUNG)-RELATED"/>
    <property type="match status" value="1"/>
</dbReference>
<dbReference type="InterPro" id="IPR035396">
    <property type="entry name" value="Bac_rhamnosid6H"/>
</dbReference>
<accession>A0A840E6K1</accession>
<dbReference type="EMBL" id="JACIFF010000004">
    <property type="protein sequence ID" value="MBB4079245.1"/>
    <property type="molecule type" value="Genomic_DNA"/>
</dbReference>
<evidence type="ECO:0000256" key="4">
    <source>
        <dbReference type="SAM" id="SignalP"/>
    </source>
</evidence>
<evidence type="ECO:0000259" key="7">
    <source>
        <dbReference type="Pfam" id="PF17390"/>
    </source>
</evidence>
<dbReference type="EC" id="3.2.1.40" evidence="2"/>
<dbReference type="Gene3D" id="2.60.40.10">
    <property type="entry name" value="Immunoglobulins"/>
    <property type="match status" value="1"/>
</dbReference>
<protein>
    <recommendedName>
        <fullName evidence="2">alpha-L-rhamnosidase</fullName>
        <ecNumber evidence="2">3.2.1.40</ecNumber>
    </recommendedName>
</protein>
<dbReference type="Gene3D" id="3.40.720.10">
    <property type="entry name" value="Alkaline Phosphatase, subunit A"/>
    <property type="match status" value="1"/>
</dbReference>
<evidence type="ECO:0000259" key="6">
    <source>
        <dbReference type="Pfam" id="PF17389"/>
    </source>
</evidence>
<feature type="signal peptide" evidence="4">
    <location>
        <begin position="1"/>
        <end position="25"/>
    </location>
</feature>
<comment type="catalytic activity">
    <reaction evidence="1">
        <text>Hydrolysis of terminal non-reducing alpha-L-rhamnose residues in alpha-L-rhamnosides.</text>
        <dbReference type="EC" id="3.2.1.40"/>
    </reaction>
</comment>
<dbReference type="InterPro" id="IPR000917">
    <property type="entry name" value="Sulfatase_N"/>
</dbReference>
<feature type="domain" description="Alpha-L-rhamnosidase six-hairpin glycosidase" evidence="6">
    <location>
        <begin position="737"/>
        <end position="1081"/>
    </location>
</feature>
<dbReference type="GO" id="GO:0005975">
    <property type="term" value="P:carbohydrate metabolic process"/>
    <property type="evidence" value="ECO:0007669"/>
    <property type="project" value="InterPro"/>
</dbReference>
<evidence type="ECO:0000259" key="5">
    <source>
        <dbReference type="Pfam" id="PF00884"/>
    </source>
</evidence>
<dbReference type="InterPro" id="IPR013783">
    <property type="entry name" value="Ig-like_fold"/>
</dbReference>
<dbReference type="InterPro" id="IPR035398">
    <property type="entry name" value="Bac_rhamnosid_C"/>
</dbReference>
<name>A0A840E6K1_9BACT</name>
<evidence type="ECO:0000256" key="1">
    <source>
        <dbReference type="ARBA" id="ARBA00001445"/>
    </source>
</evidence>
<dbReference type="SUPFAM" id="SSF53649">
    <property type="entry name" value="Alkaline phosphatase-like"/>
    <property type="match status" value="1"/>
</dbReference>
<keyword evidence="3" id="KW-0378">Hydrolase</keyword>
<feature type="chain" id="PRO_5032975677" description="alpha-L-rhamnosidase" evidence="4">
    <location>
        <begin position="26"/>
        <end position="1185"/>
    </location>
</feature>
<dbReference type="RefSeq" id="WP_183495498.1">
    <property type="nucleotide sequence ID" value="NZ_JACIFF010000004.1"/>
</dbReference>
<dbReference type="Pfam" id="PF17389">
    <property type="entry name" value="Bac_rhamnosid6H"/>
    <property type="match status" value="1"/>
</dbReference>
<gene>
    <name evidence="8" type="ORF">GGR28_001865</name>
</gene>
<dbReference type="InterPro" id="IPR012341">
    <property type="entry name" value="6hp_glycosidase-like_sf"/>
</dbReference>
<dbReference type="Pfam" id="PF00884">
    <property type="entry name" value="Sulfatase"/>
    <property type="match status" value="1"/>
</dbReference>
<evidence type="ECO:0000313" key="9">
    <source>
        <dbReference type="Proteomes" id="UP000576209"/>
    </source>
</evidence>
<reference evidence="8 9" key="1">
    <citation type="submission" date="2020-08" db="EMBL/GenBank/DDBJ databases">
        <title>Genomic Encyclopedia of Type Strains, Phase IV (KMG-IV): sequencing the most valuable type-strain genomes for metagenomic binning, comparative biology and taxonomic classification.</title>
        <authorList>
            <person name="Goeker M."/>
        </authorList>
    </citation>
    <scope>NUCLEOTIDE SEQUENCE [LARGE SCALE GENOMIC DNA]</scope>
    <source>
        <strain evidence="8 9">DSM 105137</strain>
    </source>
</reference>
<dbReference type="Gene3D" id="2.60.420.10">
    <property type="entry name" value="Maltose phosphorylase, domain 3"/>
    <property type="match status" value="1"/>
</dbReference>
<keyword evidence="9" id="KW-1185">Reference proteome</keyword>
<comment type="caution">
    <text evidence="8">The sequence shown here is derived from an EMBL/GenBank/DDBJ whole genome shotgun (WGS) entry which is preliminary data.</text>
</comment>
<dbReference type="Gene3D" id="1.50.10.10">
    <property type="match status" value="1"/>
</dbReference>
<evidence type="ECO:0000313" key="8">
    <source>
        <dbReference type="EMBL" id="MBB4079245.1"/>
    </source>
</evidence>
<keyword evidence="4" id="KW-0732">Signal</keyword>
<dbReference type="PANTHER" id="PTHR33307">
    <property type="entry name" value="ALPHA-RHAMNOSIDASE (EUROFUNG)"/>
    <property type="match status" value="1"/>
</dbReference>
<dbReference type="Pfam" id="PF25788">
    <property type="entry name" value="Ig_Rha78A_N"/>
    <property type="match status" value="1"/>
</dbReference>
<organism evidence="8 9">
    <name type="scientific">Neolewinella aquimaris</name>
    <dbReference type="NCBI Taxonomy" id="1835722"/>
    <lineage>
        <taxon>Bacteria</taxon>
        <taxon>Pseudomonadati</taxon>
        <taxon>Bacteroidota</taxon>
        <taxon>Saprospiria</taxon>
        <taxon>Saprospirales</taxon>
        <taxon>Lewinellaceae</taxon>
        <taxon>Neolewinella</taxon>
    </lineage>
</organism>
<evidence type="ECO:0000256" key="3">
    <source>
        <dbReference type="ARBA" id="ARBA00022801"/>
    </source>
</evidence>
<dbReference type="GO" id="GO:0030596">
    <property type="term" value="F:alpha-L-rhamnosidase activity"/>
    <property type="evidence" value="ECO:0007669"/>
    <property type="project" value="UniProtKB-EC"/>
</dbReference>
<proteinExistence type="predicted"/>
<dbReference type="Gene3D" id="2.60.120.260">
    <property type="entry name" value="Galactose-binding domain-like"/>
    <property type="match status" value="1"/>
</dbReference>
<dbReference type="Proteomes" id="UP000576209">
    <property type="component" value="Unassembled WGS sequence"/>
</dbReference>